<dbReference type="SUPFAM" id="SSF54637">
    <property type="entry name" value="Thioesterase/thiol ester dehydrase-isomerase"/>
    <property type="match status" value="1"/>
</dbReference>
<dbReference type="CDD" id="cd03441">
    <property type="entry name" value="R_hydratase_like"/>
    <property type="match status" value="1"/>
</dbReference>
<comment type="caution">
    <text evidence="2">The sequence shown here is derived from an EMBL/GenBank/DDBJ whole genome shotgun (WGS) entry which is preliminary data.</text>
</comment>
<dbReference type="InterPro" id="IPR039569">
    <property type="entry name" value="FAS1-like_DH_region"/>
</dbReference>
<gene>
    <name evidence="2" type="ORF">IOE58_01285</name>
</gene>
<feature type="domain" description="FAS1-like dehydratase" evidence="1">
    <location>
        <begin position="21"/>
        <end position="140"/>
    </location>
</feature>
<reference evidence="2 3" key="1">
    <citation type="submission" date="2020-10" db="EMBL/GenBank/DDBJ databases">
        <title>Draft genome and description of Brachybacterium epidermidis sp nov.</title>
        <authorList>
            <person name="Boxberger M."/>
            <person name="La Scola B."/>
        </authorList>
    </citation>
    <scope>NUCLEOTIDE SEQUENCE [LARGE SCALE GENOMIC DNA]</scope>
    <source>
        <strain evidence="2 3">Marseille-Q2903</strain>
    </source>
</reference>
<proteinExistence type="predicted"/>
<organism evidence="2 3">
    <name type="scientific">Brachybacterium epidermidis</name>
    <dbReference type="NCBI Taxonomy" id="2781983"/>
    <lineage>
        <taxon>Bacteria</taxon>
        <taxon>Bacillati</taxon>
        <taxon>Actinomycetota</taxon>
        <taxon>Actinomycetes</taxon>
        <taxon>Micrococcales</taxon>
        <taxon>Dermabacteraceae</taxon>
        <taxon>Brachybacterium</taxon>
    </lineage>
</organism>
<dbReference type="InterPro" id="IPR029069">
    <property type="entry name" value="HotDog_dom_sf"/>
</dbReference>
<dbReference type="EMBL" id="JADEYR010000001">
    <property type="protein sequence ID" value="MBE9402889.1"/>
    <property type="molecule type" value="Genomic_DNA"/>
</dbReference>
<dbReference type="Proteomes" id="UP000644727">
    <property type="component" value="Unassembled WGS sequence"/>
</dbReference>
<dbReference type="PIRSF" id="PIRSF018072">
    <property type="entry name" value="UCP018072"/>
    <property type="match status" value="1"/>
</dbReference>
<sequence length="150" mass="15498">MTATAPDPSFAGRTYPPGPVHTVSAQKIAEFARATGAASALHTDPAAARAAGHADVIAPPTFLVSLAQATEAQYIEDPAAGIDFTRVVHGEESFDLHRPVVAGDRLVPTLTVESIRSAGGHSMVATRVDVTDETGQGVASVRSMLVVRGE</sequence>
<accession>A0ABR9VXI0</accession>
<evidence type="ECO:0000313" key="3">
    <source>
        <dbReference type="Proteomes" id="UP000644727"/>
    </source>
</evidence>
<evidence type="ECO:0000259" key="1">
    <source>
        <dbReference type="Pfam" id="PF13452"/>
    </source>
</evidence>
<dbReference type="InterPro" id="IPR016709">
    <property type="entry name" value="HadA-like"/>
</dbReference>
<protein>
    <submittedName>
        <fullName evidence="2">MaoC family dehydratase N-terminal domain-containing protein</fullName>
    </submittedName>
</protein>
<name>A0ABR9VXI0_9MICO</name>
<evidence type="ECO:0000313" key="2">
    <source>
        <dbReference type="EMBL" id="MBE9402889.1"/>
    </source>
</evidence>
<dbReference type="PANTHER" id="PTHR43437">
    <property type="entry name" value="HYDROXYACYL-THIOESTER DEHYDRATASE TYPE 2, MITOCHONDRIAL-RELATED"/>
    <property type="match status" value="1"/>
</dbReference>
<dbReference type="PANTHER" id="PTHR43437:SF3">
    <property type="entry name" value="HYDROXYACYL-THIOESTER DEHYDRATASE TYPE 2, MITOCHONDRIAL"/>
    <property type="match status" value="1"/>
</dbReference>
<keyword evidence="3" id="KW-1185">Reference proteome</keyword>
<dbReference type="InterPro" id="IPR050965">
    <property type="entry name" value="UPF0336/Enoyl-CoA_hydratase"/>
</dbReference>
<dbReference type="Pfam" id="PF13452">
    <property type="entry name" value="FAS1_DH_region"/>
    <property type="match status" value="1"/>
</dbReference>
<dbReference type="RefSeq" id="WP_193864621.1">
    <property type="nucleotide sequence ID" value="NZ_JADEYR010000001.1"/>
</dbReference>
<dbReference type="Gene3D" id="3.10.129.10">
    <property type="entry name" value="Hotdog Thioesterase"/>
    <property type="match status" value="1"/>
</dbReference>